<protein>
    <submittedName>
        <fullName evidence="1">Uncharacterized protein</fullName>
    </submittedName>
</protein>
<dbReference type="HOGENOM" id="CLU_1934862_0_0_9"/>
<organism evidence="1 2">
    <name type="scientific">Eubacterium plexicaudatum ASF492</name>
    <dbReference type="NCBI Taxonomy" id="1235802"/>
    <lineage>
        <taxon>Bacteria</taxon>
        <taxon>Bacillati</taxon>
        <taxon>Bacillota</taxon>
        <taxon>Clostridia</taxon>
        <taxon>Eubacteriales</taxon>
        <taxon>Eubacteriaceae</taxon>
        <taxon>Eubacterium</taxon>
    </lineage>
</organism>
<dbReference type="AlphaFoldDB" id="N2A6V8"/>
<reference evidence="1 2" key="1">
    <citation type="journal article" date="2014" name="Genome Announc.">
        <title>Draft genome sequences of the altered schaedler flora, a defined bacterial community from gnotobiotic mice.</title>
        <authorList>
            <person name="Wannemuehler M.J."/>
            <person name="Overstreet A.M."/>
            <person name="Ward D.V."/>
            <person name="Phillips G.J."/>
        </authorList>
    </citation>
    <scope>NUCLEOTIDE SEQUENCE [LARGE SCALE GENOMIC DNA]</scope>
    <source>
        <strain evidence="1 2">ASF492</strain>
    </source>
</reference>
<keyword evidence="2" id="KW-1185">Reference proteome</keyword>
<dbReference type="Proteomes" id="UP000012589">
    <property type="component" value="Unassembled WGS sequence"/>
</dbReference>
<proteinExistence type="predicted"/>
<comment type="caution">
    <text evidence="1">The sequence shown here is derived from an EMBL/GenBank/DDBJ whole genome shotgun (WGS) entry which is preliminary data.</text>
</comment>
<name>N2A6V8_9FIRM</name>
<evidence type="ECO:0000313" key="1">
    <source>
        <dbReference type="EMBL" id="EMZ20109.1"/>
    </source>
</evidence>
<accession>N2A6V8</accession>
<evidence type="ECO:0000313" key="2">
    <source>
        <dbReference type="Proteomes" id="UP000012589"/>
    </source>
</evidence>
<dbReference type="PATRIC" id="fig|1235802.3.peg.5485"/>
<dbReference type="EMBL" id="AQFT01000150">
    <property type="protein sequence ID" value="EMZ20109.1"/>
    <property type="molecule type" value="Genomic_DNA"/>
</dbReference>
<gene>
    <name evidence="1" type="ORF">C823_05195</name>
</gene>
<sequence>MQIKELIDLLPEDYEKECYEKKAIRRKRIIKNPLDLMILLLYYLYDNHSLVDVSQFAILKNIGNISDTALIKKFIQCKDWIKWLVSKMLPNEIIHYKKPEELEPYRVIAVDASDLVQKGAVKNMAFTLWG</sequence>